<keyword evidence="2" id="KW-0812">Transmembrane</keyword>
<feature type="compositionally biased region" description="Low complexity" evidence="1">
    <location>
        <begin position="82"/>
        <end position="110"/>
    </location>
</feature>
<gene>
    <name evidence="4" type="ORF">MSAN_00523100</name>
</gene>
<comment type="caution">
    <text evidence="4">The sequence shown here is derived from an EMBL/GenBank/DDBJ whole genome shotgun (WGS) entry which is preliminary data.</text>
</comment>
<dbReference type="EMBL" id="JACAZH010000003">
    <property type="protein sequence ID" value="KAF7373151.1"/>
    <property type="molecule type" value="Genomic_DNA"/>
</dbReference>
<dbReference type="GO" id="GO:0016874">
    <property type="term" value="F:ligase activity"/>
    <property type="evidence" value="ECO:0007669"/>
    <property type="project" value="UniProtKB-KW"/>
</dbReference>
<feature type="region of interest" description="Disordered" evidence="1">
    <location>
        <begin position="477"/>
        <end position="503"/>
    </location>
</feature>
<feature type="compositionally biased region" description="Polar residues" evidence="1">
    <location>
        <begin position="111"/>
        <end position="121"/>
    </location>
</feature>
<organism evidence="4 5">
    <name type="scientific">Mycena sanguinolenta</name>
    <dbReference type="NCBI Taxonomy" id="230812"/>
    <lineage>
        <taxon>Eukaryota</taxon>
        <taxon>Fungi</taxon>
        <taxon>Dikarya</taxon>
        <taxon>Basidiomycota</taxon>
        <taxon>Agaricomycotina</taxon>
        <taxon>Agaricomycetes</taxon>
        <taxon>Agaricomycetidae</taxon>
        <taxon>Agaricales</taxon>
        <taxon>Marasmiineae</taxon>
        <taxon>Mycenaceae</taxon>
        <taxon>Mycena</taxon>
    </lineage>
</organism>
<dbReference type="Proteomes" id="UP000623467">
    <property type="component" value="Unassembled WGS sequence"/>
</dbReference>
<sequence>MPNAHGRHSLLALWFLVLWSTEGSQVNVTVDDSDPSIVYAPPNSWNSSNVVCSGCNNPPVMLALQQTYHKGVHVAVLDADDTSSSTAPVQQSSASPAQPSTPTAQPSAPAGSTNAAPANNHATSSPNATPSLSLSSASRPVSSSAGTSAVSAPSPPPDKGDPDDKGGGGSDDDGDDDEKHKSGKSQPSRRNTRVPRMDSDDPGFVDAPVSAQYNFTGTAVYVFGIQPQAMSTLQASPSLMNVTFSVDGVTENPFVHQGSSSGSGFAYNANVFAKQGLSDGPHTLKMNLAPNSIFILDYILVTKTVADTPSAFAMSSTPIPSQSTTSSSTRGTNKGRASFAGAVSGSLGVLGILCFGTAFSLYRRRRIAARRERLERGNAPSPPAMSGPASFVPRYFPGTVIPTNPPPYAPSTASSAASHVTQLAEPLLPTHPEQTYADTDDLAPPSFGAAITAPAVTLLSGSGVMPPPRPASWGADPHTITLPPSIAPSSRTTSIYTADDDYV</sequence>
<keyword evidence="4" id="KW-0436">Ligase</keyword>
<feature type="transmembrane region" description="Helical" evidence="2">
    <location>
        <begin position="339"/>
        <end position="362"/>
    </location>
</feature>
<keyword evidence="2" id="KW-0472">Membrane</keyword>
<feature type="compositionally biased region" description="Polar residues" evidence="1">
    <location>
        <begin position="487"/>
        <end position="496"/>
    </location>
</feature>
<evidence type="ECO:0000256" key="2">
    <source>
        <dbReference type="SAM" id="Phobius"/>
    </source>
</evidence>
<feature type="compositionally biased region" description="Low complexity" evidence="1">
    <location>
        <begin position="122"/>
        <end position="152"/>
    </location>
</feature>
<feature type="signal peptide" evidence="3">
    <location>
        <begin position="1"/>
        <end position="23"/>
    </location>
</feature>
<feature type="region of interest" description="Disordered" evidence="1">
    <location>
        <begin position="312"/>
        <end position="333"/>
    </location>
</feature>
<name>A0A8H7DJ24_9AGAR</name>
<dbReference type="Gene3D" id="2.60.120.260">
    <property type="entry name" value="Galactose-binding domain-like"/>
    <property type="match status" value="1"/>
</dbReference>
<dbReference type="AlphaFoldDB" id="A0A8H7DJ24"/>
<evidence type="ECO:0000313" key="4">
    <source>
        <dbReference type="EMBL" id="KAF7373151.1"/>
    </source>
</evidence>
<evidence type="ECO:0000256" key="3">
    <source>
        <dbReference type="SAM" id="SignalP"/>
    </source>
</evidence>
<evidence type="ECO:0000256" key="1">
    <source>
        <dbReference type="SAM" id="MobiDB-lite"/>
    </source>
</evidence>
<keyword evidence="3" id="KW-0732">Signal</keyword>
<protein>
    <submittedName>
        <fullName evidence="4">Valine-trna ligase</fullName>
    </submittedName>
</protein>
<feature type="region of interest" description="Disordered" evidence="1">
    <location>
        <begin position="81"/>
        <end position="205"/>
    </location>
</feature>
<dbReference type="OrthoDB" id="3265715at2759"/>
<proteinExistence type="predicted"/>
<evidence type="ECO:0000313" key="5">
    <source>
        <dbReference type="Proteomes" id="UP000623467"/>
    </source>
</evidence>
<feature type="compositionally biased region" description="Low complexity" evidence="1">
    <location>
        <begin position="315"/>
        <end position="329"/>
    </location>
</feature>
<accession>A0A8H7DJ24</accession>
<keyword evidence="5" id="KW-1185">Reference proteome</keyword>
<reference evidence="4" key="1">
    <citation type="submission" date="2020-05" db="EMBL/GenBank/DDBJ databases">
        <title>Mycena genomes resolve the evolution of fungal bioluminescence.</title>
        <authorList>
            <person name="Tsai I.J."/>
        </authorList>
    </citation>
    <scope>NUCLEOTIDE SEQUENCE</scope>
    <source>
        <strain evidence="4">160909Yilan</strain>
    </source>
</reference>
<feature type="chain" id="PRO_5034568180" evidence="3">
    <location>
        <begin position="24"/>
        <end position="503"/>
    </location>
</feature>
<keyword evidence="2" id="KW-1133">Transmembrane helix</keyword>